<dbReference type="SUPFAM" id="SSF117457">
    <property type="entry name" value="FumA C-terminal domain-like"/>
    <property type="match status" value="1"/>
</dbReference>
<keyword evidence="5" id="KW-1185">Reference proteome</keyword>
<dbReference type="InterPro" id="IPR036660">
    <property type="entry name" value="Fe-S_hydroAse_TtdB_cat_sf"/>
</dbReference>
<dbReference type="PANTHER" id="PTHR43351:SF2">
    <property type="entry name" value="L(+)-TARTRATE DEHYDRATASE SUBUNIT BETA-RELATED"/>
    <property type="match status" value="1"/>
</dbReference>
<dbReference type="Gene3D" id="3.20.130.10">
    <property type="entry name" value="Fe-S hydro-lyase, tartrate dehydratase beta-type, catalytic domain"/>
    <property type="match status" value="1"/>
</dbReference>
<evidence type="ECO:0000259" key="3">
    <source>
        <dbReference type="Pfam" id="PF05683"/>
    </source>
</evidence>
<dbReference type="InterPro" id="IPR004647">
    <property type="entry name" value="Fe-S_hydro-lyase_TtdB-typ_cat"/>
</dbReference>
<dbReference type="RefSeq" id="WP_277730910.1">
    <property type="nucleotide sequence ID" value="NZ_CP120733.1"/>
</dbReference>
<reference evidence="4 5" key="1">
    <citation type="submission" date="2023-03" db="EMBL/GenBank/DDBJ databases">
        <title>Complete genome sequence of Tepidibacter sp. SWIR-1, isolated from a deep-sea hydrothermal vent.</title>
        <authorList>
            <person name="Li X."/>
        </authorList>
    </citation>
    <scope>NUCLEOTIDE SEQUENCE [LARGE SCALE GENOMIC DNA]</scope>
    <source>
        <strain evidence="4 5">SWIR-1</strain>
    </source>
</reference>
<proteinExistence type="inferred from homology"/>
<evidence type="ECO:0000313" key="4">
    <source>
        <dbReference type="EMBL" id="WFD08992.1"/>
    </source>
</evidence>
<comment type="similarity">
    <text evidence="1">Belongs to the class-I fumarase family.</text>
</comment>
<dbReference type="NCBIfam" id="TIGR00723">
    <property type="entry name" value="ttdB_fumA_fumB"/>
    <property type="match status" value="1"/>
</dbReference>
<sequence length="186" mass="20569">MKKNIKLIRTPLDDKIVSDLKAGDIVHISGTIYTARDMAHKRLIECIKKGEEIPFDLEGSVIYYVGPSPNKPGKVIGSAGPTTSYRMDDMTIPLLERGLKGMIGKGYRKDEVIKGIKDNNCVYFAATGGAGAIISSCIKESEVILYEDLGAEAVRKLTVENFPLVVVIDSKGNNLYDIERKKYERK</sequence>
<keyword evidence="2" id="KW-0456">Lyase</keyword>
<evidence type="ECO:0000313" key="5">
    <source>
        <dbReference type="Proteomes" id="UP001222800"/>
    </source>
</evidence>
<dbReference type="NCBIfam" id="NF005310">
    <property type="entry name" value="PRK06842.1"/>
    <property type="match status" value="1"/>
</dbReference>
<organism evidence="4 5">
    <name type="scientific">Tepidibacter hydrothermalis</name>
    <dbReference type="NCBI Taxonomy" id="3036126"/>
    <lineage>
        <taxon>Bacteria</taxon>
        <taxon>Bacillati</taxon>
        <taxon>Bacillota</taxon>
        <taxon>Clostridia</taxon>
        <taxon>Peptostreptococcales</taxon>
        <taxon>Peptostreptococcaceae</taxon>
        <taxon>Tepidibacter</taxon>
    </lineage>
</organism>
<protein>
    <submittedName>
        <fullName evidence="4">Fe-S-containing hydro-lyase</fullName>
    </submittedName>
</protein>
<dbReference type="PANTHER" id="PTHR43351">
    <property type="entry name" value="L(+)-TARTRATE DEHYDRATASE SUBUNIT BETA"/>
    <property type="match status" value="1"/>
</dbReference>
<dbReference type="EMBL" id="CP120733">
    <property type="protein sequence ID" value="WFD08992.1"/>
    <property type="molecule type" value="Genomic_DNA"/>
</dbReference>
<dbReference type="Pfam" id="PF05683">
    <property type="entry name" value="Fumerase_C"/>
    <property type="match status" value="1"/>
</dbReference>
<accession>A0ABY8E7Y1</accession>
<feature type="domain" description="Fe-S hydro-lyase tartrate dehydratase beta-type catalytic" evidence="3">
    <location>
        <begin position="3"/>
        <end position="177"/>
    </location>
</feature>
<name>A0ABY8E7Y1_9FIRM</name>
<dbReference type="Proteomes" id="UP001222800">
    <property type="component" value="Chromosome"/>
</dbReference>
<evidence type="ECO:0000256" key="1">
    <source>
        <dbReference type="ARBA" id="ARBA00008876"/>
    </source>
</evidence>
<gene>
    <name evidence="4" type="ORF">P4S50_11400</name>
</gene>
<evidence type="ECO:0000256" key="2">
    <source>
        <dbReference type="ARBA" id="ARBA00023239"/>
    </source>
</evidence>